<dbReference type="PANTHER" id="PTHR33052">
    <property type="entry name" value="DUF4228 DOMAIN PROTEIN-RELATED"/>
    <property type="match status" value="1"/>
</dbReference>
<sequence length="137" mass="15699">MNGVRAEDGILKVVHPGGSVEIHTRPILASQVMNRNPRHLVTRPDVFKFPWIVVDPDALLNPGHVFYIVPYRTIYRLLRDNENNVHGQQHQRRTETHEKEDGLKLKSCLKKGVNAHRTNQNKRVTFSVPSCKGCTKM</sequence>
<dbReference type="Proteomes" id="UP000017836">
    <property type="component" value="Unassembled WGS sequence"/>
</dbReference>
<evidence type="ECO:0000313" key="2">
    <source>
        <dbReference type="Proteomes" id="UP000017836"/>
    </source>
</evidence>
<dbReference type="Pfam" id="PF14009">
    <property type="entry name" value="PADRE"/>
    <property type="match status" value="1"/>
</dbReference>
<dbReference type="AlphaFoldDB" id="W1PGD7"/>
<dbReference type="HOGENOM" id="CLU_1867906_0_0_1"/>
<dbReference type="OMA" id="HQRRTET"/>
<dbReference type="Gramene" id="ERN09072">
    <property type="protein sequence ID" value="ERN09072"/>
    <property type="gene ID" value="AMTR_s00163p00076040"/>
</dbReference>
<keyword evidence="2" id="KW-1185">Reference proteome</keyword>
<protein>
    <submittedName>
        <fullName evidence="1">Uncharacterized protein</fullName>
    </submittedName>
</protein>
<name>W1PGD7_AMBTC</name>
<dbReference type="InterPro" id="IPR025322">
    <property type="entry name" value="PADRE_dom"/>
</dbReference>
<evidence type="ECO:0000313" key="1">
    <source>
        <dbReference type="EMBL" id="ERN09072.1"/>
    </source>
</evidence>
<organism evidence="1 2">
    <name type="scientific">Amborella trichopoda</name>
    <dbReference type="NCBI Taxonomy" id="13333"/>
    <lineage>
        <taxon>Eukaryota</taxon>
        <taxon>Viridiplantae</taxon>
        <taxon>Streptophyta</taxon>
        <taxon>Embryophyta</taxon>
        <taxon>Tracheophyta</taxon>
        <taxon>Spermatophyta</taxon>
        <taxon>Magnoliopsida</taxon>
        <taxon>Amborellales</taxon>
        <taxon>Amborellaceae</taxon>
        <taxon>Amborella</taxon>
    </lineage>
</organism>
<reference evidence="2" key="1">
    <citation type="journal article" date="2013" name="Science">
        <title>The Amborella genome and the evolution of flowering plants.</title>
        <authorList>
            <consortium name="Amborella Genome Project"/>
        </authorList>
    </citation>
    <scope>NUCLEOTIDE SEQUENCE [LARGE SCALE GENOMIC DNA]</scope>
</reference>
<gene>
    <name evidence="1" type="ORF">AMTR_s00163p00076040</name>
</gene>
<accession>W1PGD7</accession>
<dbReference type="EMBL" id="KI393052">
    <property type="protein sequence ID" value="ERN09072.1"/>
    <property type="molecule type" value="Genomic_DNA"/>
</dbReference>
<dbReference type="eggNOG" id="ENOG502S2UZ">
    <property type="taxonomic scope" value="Eukaryota"/>
</dbReference>
<proteinExistence type="predicted"/>